<evidence type="ECO:0000256" key="20">
    <source>
        <dbReference type="ARBA" id="ARBA00048548"/>
    </source>
</evidence>
<keyword evidence="13" id="KW-0511">Multifunctional enzyme</keyword>
<evidence type="ECO:0000256" key="14">
    <source>
        <dbReference type="ARBA" id="ARBA00024494"/>
    </source>
</evidence>
<comment type="catalytic activity">
    <reaction evidence="15">
        <text>a 5'-end (5'-triphosphoguanosine)-(2'-O-methyladenylyl)-adenylyl-cytidylyl-adenosine in mRNA + S-adenosyl-L-methionine = a 5'-end (N(7)-methyl 5'-triphosphoguanosine)-(2'-O-methyladenylyl)-adenylyl-cytidylyl-adenosine in mRNA + S-adenosyl-L-homocysteine</text>
        <dbReference type="Rhea" id="RHEA:65440"/>
        <dbReference type="Rhea" id="RHEA-COMP:16798"/>
        <dbReference type="Rhea" id="RHEA-COMP:16801"/>
        <dbReference type="ChEBI" id="CHEBI:57856"/>
        <dbReference type="ChEBI" id="CHEBI:59789"/>
        <dbReference type="ChEBI" id="CHEBI:156482"/>
        <dbReference type="ChEBI" id="CHEBI:156483"/>
    </reaction>
</comment>
<sequence length="2491" mass="283686">MDKPVGRTTRDSQAFLQEEKFETMLDLEPLIIFKESCIDKGIWITQDFKHINHVVSPDSIASLHAAGVSPQDVANSWVTPTLPACVMHHTLTGKIERCYLSGLAERSMIDTVLKGSKHAVMVQLSHLLSCMSPTMRDLIDPSLTVWDDKFQEWPPALYQAFLVAEDFTRVLQAHKVMHEYCSGTSVNQRAKERKRHLEQALDIYHQVVEIPSLNGQITLALDIALLEFGGQRYLLHKDLLLEVVNKASELFSALLYTYCLSGTTMASNTFDLMCRFWQHISCQVKKYTNSGNFQQDLERSNKGFTYLKVMEGLGVSVIIEREDMVKGWENSTLNDNLWRSVIEDRLVLDTPFRYSELGMLFMEMDVSQISECIGTVKLAGHPSIEVLNGLQKLYDRTHRLIQVDEAAMTRGIGVLKRELILNFRRKHGRYPIIDTSQAHLPPQAEQALARNRDPDTHPTTRHLSTVAAQQWAGIILGKNEEFDPIDNQIVLLKDKALGITRSKVIKLLATQTSEVPRDALGPIEERRAILNYLLAVNYGTDFKQYLAQFSSDDPWTSAVLDYLVIKLTAKELEEKPEGRFFGASPLVERNRRIVQESNVMNLMDNYFKDQLMTPNELSMVRKLYSFRHFNRVYPYHTLIQVSFDFKRWNNNMREASIDIPAADVLDRWFGTSIFGKTMKAYNLALIYYKDPVRRRFWEGQLGGIEGLNQATWSLIFLAMLKHMLEELGYYYQLTVKGDDVRAAIAIPDEVLAANGCDFMRDQILHRLQELCATMGWELNPHECFVSLSVIATSKQYQVNDTWLAASIKKACKLESLANLVFPTLEDIVSSIYSTAHSACSQATAVLPAYITATMVAARLLYRDLHPSIKSEYDLATLLIWPQCLGGPGSLPLQTFFVRGENDMLSVSMSLLRYLLINPETQMSERASAILSQHVTTDPDPTLLLTDPYALPLDIPERPQSLLKRLMKAHLSVWVKNPDLLALLSTEARGDKENFMLHLTSMRPYFAKVATAIFEASPFYILEEVISRFMESSTIFAFFSRRSQRNTSRAKAHRELSKILKAAKVRLVYWAKILSLNFIPASTFLGLDPSLWHNEKYCTTQLVHMVRENAWGFKIHGLTYPSLVNQVLIYYPADLAMLHPTWDVTHIATNIHLQHNSARFETTLESLHYAAVPGSCPWLGARTSRKLELPNVVSKVTSPTISKLMGLIALRASVPYLGPQFQFTVQSVIESLTFMDVTRLAVLEPESGGGHITHRVPINNFAMETMPNYRPNINQLVSWPADSAGILRGDQSNRTVNFAARHFMSNVLSLFPLQSGVTLPENYPEIVSLLFHYTDKDAPNYTLCPYCCDPADEEILTFSHPLMVDLTKYRSLPLVGCSTYEEHALQMNMEEALAGKVRRYAAGAQLDVDNPLHMLAASHIITHKLRLHCTKIYNSAIGADFLRVPKGTYLDAMSVTMGIRVVSKISKNLLRAMPPQCLYESLLSECIDYLIEYVCDSDVEQAVHIFSRTAPYLNPLASLFEELSGAGVMERVAQGCRMANLGPEIKWGAGCTVSGATAAETFITAHAELIDDWIHFQTTAPKITYFIKMEDNTTINENFEKKRQQLISCMVLCCNLRKSRVTIIGMWRDRLQEFLVNRPLLVQEWTTATYPDCPHPDLLSGDEDIRLGCVQEVILDAWFPQGKVTDHDDAFFIAMTYLMFNADLIFSEGQWVDDDNTPISFIQPYEIVRLTRWQDTITDQFRDDWAVTRPHLNIIAKWMTKTEIILVFDILVCLSSMDIDLVCNWLTPIHDEIALWLDNVNVRRLAVMSLSDAESVIKKQAIPIEQLAHNLTVARAQEDVVDEVDYDYQDRIHCYLPPRAAHIAPRMLLPPTLVRRDQAIDYSARIPAIGLDGTVDPPTEKFWLDSADLMRCVGIHNTSVPKYLQMLGLSGITRYLDSFTTHHMALCLADGLGGVTAALLHRFPKMYVLYNSLLGCSGKYDEIPKDASPCEPPIEVMSLPPEDMASSRVFWRGLYPGNIALVEVQDIIINLALVKHYYIPLTTMDADIDWSDNFVSARAMWWGYLRIIATVTTQSCCNFMKLFCIHHPVVYEFVHFVLSHYHHVHLYKPSASKTRSTEFFLVFSHVKNKALLLSQLPLLLTQHSALSASANYGHRMMTSMNWLGTRYMDFRDRGSEGETNMLDFYHVMAEHSGLPLNLNASLRTLNMMPLRRLHHVCLFENVILYHISDYKRNCIDTMAKVILDSNTRNAYPVLKAKRGTVLARGWAYLQMELRRYWRMLVTHAIFEHWLEDDRDPFIPDCKAIMRQALDSFLPIVRQWGAYVSCIMVKGVIFMIGLQYKECLTLLAKQVISKCTGVINAYYLAMYYIHTEATNRAPQLEAWHHNVMEAECCVVRSHRLFRETNKWLIELGPLSCLIEPHPEIPVLSELIPETELILTTPFFPTLASLQDYLRTGQDLEAERFRQDYVGDNDIFVDYVAPGVSWANQFDIEE</sequence>
<dbReference type="GO" id="GO:0004482">
    <property type="term" value="F:mRNA 5'-cap (guanine-N7-)-methyltransferase activity"/>
    <property type="evidence" value="ECO:0007669"/>
    <property type="project" value="InterPro"/>
</dbReference>
<dbReference type="InterPro" id="IPR039530">
    <property type="entry name" value="L_methyltransferase_rhabdo"/>
</dbReference>
<dbReference type="InterPro" id="IPR026890">
    <property type="entry name" value="Mononeg_mRNAcap"/>
</dbReference>
<keyword evidence="7" id="KW-0548">Nucleotidyltransferase</keyword>
<dbReference type="GO" id="GO:0044423">
    <property type="term" value="C:virion component"/>
    <property type="evidence" value="ECO:0007669"/>
    <property type="project" value="UniProtKB-KW"/>
</dbReference>
<evidence type="ECO:0000259" key="21">
    <source>
        <dbReference type="PROSITE" id="PS50526"/>
    </source>
</evidence>
<evidence type="ECO:0000256" key="12">
    <source>
        <dbReference type="ARBA" id="ARBA00023042"/>
    </source>
</evidence>
<dbReference type="Pfam" id="PF14314">
    <property type="entry name" value="Methyltrans_Mon_2nd"/>
    <property type="match status" value="1"/>
</dbReference>
<keyword evidence="12" id="KW-0506">mRNA capping</keyword>
<dbReference type="Pfam" id="PF00946">
    <property type="entry name" value="Mononeg_RNA_pol"/>
    <property type="match status" value="1"/>
</dbReference>
<evidence type="ECO:0000256" key="5">
    <source>
        <dbReference type="ARBA" id="ARBA00022679"/>
    </source>
</evidence>
<evidence type="ECO:0000313" key="23">
    <source>
        <dbReference type="Proteomes" id="UP001161539"/>
    </source>
</evidence>
<keyword evidence="6" id="KW-0949">S-adenosyl-L-methionine</keyword>
<dbReference type="EMBL" id="BK059306">
    <property type="protein sequence ID" value="DAZ89728.1"/>
    <property type="molecule type" value="Viral_cRNA"/>
</dbReference>
<dbReference type="InterPro" id="IPR014023">
    <property type="entry name" value="Mononeg_RNA_pol_cat"/>
</dbReference>
<dbReference type="Pfam" id="PF14318">
    <property type="entry name" value="Mononeg_mRNAcap"/>
    <property type="match status" value="1"/>
</dbReference>
<comment type="catalytic activity">
    <reaction evidence="18">
        <text>a 5'-end (5'-triphosphoguanosine)-adenylyl-adenylyl-cytidylyl-adenosine in mRNA + S-adenosyl-L-methionine = a 5'-end (5'-triphosphoguanosine)-(2'-O-methyladenylyl)-adenylyl-cytidylyl-adenosine in mRNA + S-adenosyl-L-homocysteine + H(+)</text>
        <dbReference type="Rhea" id="RHEA:65380"/>
        <dbReference type="Rhea" id="RHEA-COMP:16797"/>
        <dbReference type="Rhea" id="RHEA-COMP:16801"/>
        <dbReference type="ChEBI" id="CHEBI:15378"/>
        <dbReference type="ChEBI" id="CHEBI:57856"/>
        <dbReference type="ChEBI" id="CHEBI:59789"/>
        <dbReference type="ChEBI" id="CHEBI:156482"/>
        <dbReference type="ChEBI" id="CHEBI:156484"/>
    </reaction>
</comment>
<evidence type="ECO:0000256" key="9">
    <source>
        <dbReference type="ARBA" id="ARBA00022840"/>
    </source>
</evidence>
<evidence type="ECO:0000256" key="4">
    <source>
        <dbReference type="ARBA" id="ARBA00022664"/>
    </source>
</evidence>
<dbReference type="RefSeq" id="YP_010802321.1">
    <property type="nucleotide sequence ID" value="NC_076984.1"/>
</dbReference>
<dbReference type="GO" id="GO:0005524">
    <property type="term" value="F:ATP binding"/>
    <property type="evidence" value="ECO:0007669"/>
    <property type="project" value="UniProtKB-KW"/>
</dbReference>
<protein>
    <recommendedName>
        <fullName evidence="2">RNA-directed RNA polymerase</fullName>
        <ecNumber evidence="2">2.7.7.48</ecNumber>
    </recommendedName>
    <alternativeName>
        <fullName evidence="17">Replicase</fullName>
    </alternativeName>
    <alternativeName>
        <fullName evidence="16">Transcriptase</fullName>
    </alternativeName>
</protein>
<keyword evidence="5" id="KW-0808">Transferase</keyword>
<organism evidence="22 23">
    <name type="scientific">Oropsylla silantiewi mononega-like virus 2</name>
    <dbReference type="NCBI Taxonomy" id="2879398"/>
    <lineage>
        <taxon>Viruses</taxon>
        <taxon>Riboviria</taxon>
        <taxon>Orthornavirae</taxon>
        <taxon>Negarnaviricota</taxon>
        <taxon>Haploviricotina</taxon>
        <taxon>Monjiviricetes</taxon>
        <taxon>Jingchuvirales</taxon>
        <taxon>Aliusviridae</taxon>
        <taxon>Ollusvirus</taxon>
        <taxon>Ollusvirus oropsyllae</taxon>
    </lineage>
</organism>
<evidence type="ECO:0000256" key="11">
    <source>
        <dbReference type="ARBA" id="ARBA00022953"/>
    </source>
</evidence>
<evidence type="ECO:0000313" key="22">
    <source>
        <dbReference type="EMBL" id="DAZ89728.1"/>
    </source>
</evidence>
<reference evidence="22 23" key="1">
    <citation type="journal article" date="2020" name="mSystems">
        <title>Abundant and Diverse RNA Viruses in Insects Revealed by RNA-Seq Analysis: Ecological and Evolutionary Implications.</title>
        <authorList>
            <person name="Wu H."/>
            <person name="Pang R."/>
            <person name="Cheng T."/>
            <person name="Xue L."/>
            <person name="Zeng H."/>
            <person name="Lei T."/>
            <person name="Chen M."/>
            <person name="Wu S."/>
            <person name="Ding Y."/>
            <person name="Zhang J."/>
            <person name="Shi M."/>
            <person name="Wu Q."/>
        </authorList>
    </citation>
    <scope>NUCLEOTIDE SEQUENCE [LARGE SCALE GENOMIC DNA]</scope>
    <source>
        <strain evidence="22 23">2/2012</strain>
    </source>
</reference>
<evidence type="ECO:0000256" key="13">
    <source>
        <dbReference type="ARBA" id="ARBA00023268"/>
    </source>
</evidence>
<evidence type="ECO:0000256" key="7">
    <source>
        <dbReference type="ARBA" id="ARBA00022695"/>
    </source>
</evidence>
<evidence type="ECO:0000256" key="2">
    <source>
        <dbReference type="ARBA" id="ARBA00012494"/>
    </source>
</evidence>
<evidence type="ECO:0000256" key="16">
    <source>
        <dbReference type="ARBA" id="ARBA00030436"/>
    </source>
</evidence>
<comment type="catalytic activity">
    <reaction evidence="14">
        <text>a 5'-end triphospho-adenylyl-adenylyl-cytidylyl-adenosine in mRNA + GDP + H(+) = a 5'-end (5'-triphosphoguanosine)-adenylyl-adenylyl-cytidylyl-adenosine in mRNA + diphosphate</text>
        <dbReference type="Rhea" id="RHEA:65436"/>
        <dbReference type="Rhea" id="RHEA-COMP:16797"/>
        <dbReference type="Rhea" id="RHEA-COMP:16799"/>
        <dbReference type="ChEBI" id="CHEBI:15378"/>
        <dbReference type="ChEBI" id="CHEBI:33019"/>
        <dbReference type="ChEBI" id="CHEBI:58189"/>
        <dbReference type="ChEBI" id="CHEBI:156484"/>
        <dbReference type="ChEBI" id="CHEBI:156503"/>
        <dbReference type="EC" id="2.7.7.88"/>
    </reaction>
</comment>
<comment type="catalytic activity">
    <reaction evidence="19">
        <text>a 5'-end (5'-triphosphoguanosine)-adenylyl-adenylyl-cytidylyl-adenosine in mRNA + 2 S-adenosyl-L-methionine = a 5'-end (N(7)-methyl 5'-triphosphoguanosine)-(2'-O-methyladenylyl)-adenylyl-cytidylyl-adenosine in mRNA + 2 S-adenosyl-L-homocysteine + H(+)</text>
        <dbReference type="Rhea" id="RHEA:65376"/>
        <dbReference type="Rhea" id="RHEA-COMP:16797"/>
        <dbReference type="Rhea" id="RHEA-COMP:16798"/>
        <dbReference type="ChEBI" id="CHEBI:15378"/>
        <dbReference type="ChEBI" id="CHEBI:57856"/>
        <dbReference type="ChEBI" id="CHEBI:59789"/>
        <dbReference type="ChEBI" id="CHEBI:156483"/>
        <dbReference type="ChEBI" id="CHEBI:156484"/>
        <dbReference type="EC" id="2.1.1.375"/>
    </reaction>
</comment>
<comment type="subcellular location">
    <subcellularLocation>
        <location evidence="1">Virion</location>
    </subcellularLocation>
</comment>
<evidence type="ECO:0000256" key="15">
    <source>
        <dbReference type="ARBA" id="ARBA00024499"/>
    </source>
</evidence>
<keyword evidence="3 22" id="KW-0696">RNA-directed RNA polymerase</keyword>
<comment type="catalytic activity">
    <reaction evidence="20">
        <text>GTP + H2O = GDP + phosphate + H(+)</text>
        <dbReference type="Rhea" id="RHEA:19669"/>
        <dbReference type="ChEBI" id="CHEBI:15377"/>
        <dbReference type="ChEBI" id="CHEBI:15378"/>
        <dbReference type="ChEBI" id="CHEBI:37565"/>
        <dbReference type="ChEBI" id="CHEBI:43474"/>
        <dbReference type="ChEBI" id="CHEBI:58189"/>
    </reaction>
</comment>
<evidence type="ECO:0000256" key="10">
    <source>
        <dbReference type="ARBA" id="ARBA00022844"/>
    </source>
</evidence>
<dbReference type="EC" id="2.7.7.48" evidence="2"/>
<feature type="domain" description="RdRp catalytic" evidence="21">
    <location>
        <begin position="637"/>
        <end position="800"/>
    </location>
</feature>
<keyword evidence="9" id="KW-0067">ATP-binding</keyword>
<dbReference type="KEGG" id="vg:80541052"/>
<dbReference type="GeneID" id="80541052"/>
<accession>A0AAV2YCM9</accession>
<name>A0AAV2YCM9_9VIRU</name>
<evidence type="ECO:0000256" key="18">
    <source>
        <dbReference type="ARBA" id="ARBA00047332"/>
    </source>
</evidence>
<keyword evidence="23" id="KW-1185">Reference proteome</keyword>
<dbReference type="GO" id="GO:0003968">
    <property type="term" value="F:RNA-directed RNA polymerase activity"/>
    <property type="evidence" value="ECO:0007669"/>
    <property type="project" value="UniProtKB-KW"/>
</dbReference>
<evidence type="ECO:0000256" key="8">
    <source>
        <dbReference type="ARBA" id="ARBA00022741"/>
    </source>
</evidence>
<evidence type="ECO:0000256" key="19">
    <source>
        <dbReference type="ARBA" id="ARBA00047370"/>
    </source>
</evidence>
<keyword evidence="10" id="KW-0946">Virion</keyword>
<evidence type="ECO:0000256" key="17">
    <source>
        <dbReference type="ARBA" id="ARBA00031012"/>
    </source>
</evidence>
<proteinExistence type="predicted"/>
<dbReference type="PROSITE" id="PS50526">
    <property type="entry name" value="RDRP_SSRNA_NEG_NONSEG"/>
    <property type="match status" value="1"/>
</dbReference>
<evidence type="ECO:0000256" key="6">
    <source>
        <dbReference type="ARBA" id="ARBA00022691"/>
    </source>
</evidence>
<dbReference type="Proteomes" id="UP001161539">
    <property type="component" value="Segment"/>
</dbReference>
<evidence type="ECO:0000256" key="3">
    <source>
        <dbReference type="ARBA" id="ARBA00022484"/>
    </source>
</evidence>
<keyword evidence="11" id="KW-0693">Viral RNA replication</keyword>
<evidence type="ECO:0000256" key="1">
    <source>
        <dbReference type="ARBA" id="ARBA00004328"/>
    </source>
</evidence>
<keyword evidence="8" id="KW-0547">Nucleotide-binding</keyword>
<keyword evidence="4" id="KW-0507">mRNA processing</keyword>